<evidence type="ECO:0000256" key="3">
    <source>
        <dbReference type="ARBA" id="ARBA00022692"/>
    </source>
</evidence>
<feature type="transmembrane region" description="Helical" evidence="6">
    <location>
        <begin position="81"/>
        <end position="100"/>
    </location>
</feature>
<evidence type="ECO:0000313" key="8">
    <source>
        <dbReference type="EMBL" id="RXH95110.1"/>
    </source>
</evidence>
<dbReference type="GO" id="GO:1990961">
    <property type="term" value="P:xenobiotic detoxification by transmembrane export across the plasma membrane"/>
    <property type="evidence" value="ECO:0007669"/>
    <property type="project" value="InterPro"/>
</dbReference>
<feature type="transmembrane region" description="Helical" evidence="6">
    <location>
        <begin position="120"/>
        <end position="142"/>
    </location>
</feature>
<dbReference type="Proteomes" id="UP000290289">
    <property type="component" value="Chromosome 7"/>
</dbReference>
<feature type="transmembrane region" description="Helical" evidence="6">
    <location>
        <begin position="822"/>
        <end position="850"/>
    </location>
</feature>
<comment type="subcellular location">
    <subcellularLocation>
        <location evidence="1">Membrane</location>
        <topology evidence="1">Multi-pass membrane protein</topology>
    </subcellularLocation>
</comment>
<feature type="transmembrane region" description="Helical" evidence="6">
    <location>
        <begin position="790"/>
        <end position="810"/>
    </location>
</feature>
<feature type="transmembrane region" description="Helical" evidence="6">
    <location>
        <begin position="870"/>
        <end position="892"/>
    </location>
</feature>
<keyword evidence="5 6" id="KW-0472">Membrane</keyword>
<feature type="transmembrane region" description="Helical" evidence="6">
    <location>
        <begin position="1196"/>
        <end position="1218"/>
    </location>
</feature>
<evidence type="ECO:0000256" key="4">
    <source>
        <dbReference type="ARBA" id="ARBA00022989"/>
    </source>
</evidence>
<feature type="transmembrane region" description="Helical" evidence="6">
    <location>
        <begin position="1166"/>
        <end position="1184"/>
    </location>
</feature>
<feature type="transmembrane region" description="Helical" evidence="6">
    <location>
        <begin position="941"/>
        <end position="960"/>
    </location>
</feature>
<keyword evidence="7" id="KW-0175">Coiled coil</keyword>
<feature type="transmembrane region" description="Helical" evidence="6">
    <location>
        <begin position="748"/>
        <end position="769"/>
    </location>
</feature>
<keyword evidence="3 6" id="KW-0812">Transmembrane</keyword>
<feature type="transmembrane region" description="Helical" evidence="6">
    <location>
        <begin position="654"/>
        <end position="675"/>
    </location>
</feature>
<dbReference type="NCBIfam" id="TIGR00797">
    <property type="entry name" value="matE"/>
    <property type="match status" value="2"/>
</dbReference>
<feature type="transmembrane region" description="Helical" evidence="6">
    <location>
        <begin position="395"/>
        <end position="413"/>
    </location>
</feature>
<comment type="similarity">
    <text evidence="2 6">Belongs to the multi antimicrobial extrusion (MATE) (TC 2.A.66.1) family.</text>
</comment>
<feature type="transmembrane region" description="Helical" evidence="6">
    <location>
        <begin position="451"/>
        <end position="472"/>
    </location>
</feature>
<dbReference type="GO" id="GO:0016020">
    <property type="term" value="C:membrane"/>
    <property type="evidence" value="ECO:0007669"/>
    <property type="project" value="UniProtKB-SubCell"/>
</dbReference>
<evidence type="ECO:0000256" key="1">
    <source>
        <dbReference type="ARBA" id="ARBA00004141"/>
    </source>
</evidence>
<keyword evidence="9" id="KW-1185">Reference proteome</keyword>
<dbReference type="STRING" id="3750.A0A498JHR8"/>
<feature type="transmembrane region" description="Helical" evidence="6">
    <location>
        <begin position="1050"/>
        <end position="1067"/>
    </location>
</feature>
<feature type="transmembrane region" description="Helical" evidence="6">
    <location>
        <begin position="572"/>
        <end position="597"/>
    </location>
</feature>
<feature type="transmembrane region" description="Helical" evidence="6">
    <location>
        <begin position="234"/>
        <end position="254"/>
    </location>
</feature>
<feature type="transmembrane region" description="Helical" evidence="6">
    <location>
        <begin position="1348"/>
        <end position="1374"/>
    </location>
</feature>
<keyword evidence="4 6" id="KW-1133">Transmembrane helix</keyword>
<dbReference type="Pfam" id="PF01554">
    <property type="entry name" value="MatE"/>
    <property type="match status" value="6"/>
</dbReference>
<evidence type="ECO:0000256" key="5">
    <source>
        <dbReference type="ARBA" id="ARBA00023136"/>
    </source>
</evidence>
<gene>
    <name evidence="8" type="ORF">DVH24_024794</name>
</gene>
<feature type="transmembrane region" description="Helical" evidence="6">
    <location>
        <begin position="1453"/>
        <end position="1473"/>
    </location>
</feature>
<feature type="transmembrane region" description="Helical" evidence="6">
    <location>
        <begin position="50"/>
        <end position="74"/>
    </location>
</feature>
<feature type="transmembrane region" description="Helical" evidence="6">
    <location>
        <begin position="334"/>
        <end position="356"/>
    </location>
</feature>
<accession>A0A498JHR8</accession>
<dbReference type="InterPro" id="IPR002528">
    <property type="entry name" value="MATE_fam"/>
</dbReference>
<dbReference type="GO" id="GO:0042910">
    <property type="term" value="F:xenobiotic transmembrane transporter activity"/>
    <property type="evidence" value="ECO:0007669"/>
    <property type="project" value="InterPro"/>
</dbReference>
<feature type="transmembrane region" description="Helical" evidence="6">
    <location>
        <begin position="1395"/>
        <end position="1418"/>
    </location>
</feature>
<feature type="transmembrane region" description="Helical" evidence="6">
    <location>
        <begin position="1087"/>
        <end position="1111"/>
    </location>
</feature>
<comment type="caution">
    <text evidence="8">The sequence shown here is derived from an EMBL/GenBank/DDBJ whole genome shotgun (WGS) entry which is preliminary data.</text>
</comment>
<feature type="transmembrane region" description="Helical" evidence="6">
    <location>
        <begin position="479"/>
        <end position="497"/>
    </location>
</feature>
<dbReference type="EMBL" id="RDQH01000333">
    <property type="protein sequence ID" value="RXH95110.1"/>
    <property type="molecule type" value="Genomic_DNA"/>
</dbReference>
<sequence length="1483" mass="163501">MEEPLLDTAAGSTAELSSKHPMYEGETEDYAPVRSFDALWRMFWIETVKLWQIGGSAVITIMCMYGTNAVIMLFSGHLGTVVLSAIFSLAVISTFTYGFMLGMGSALETLCGQAFGAGQIHMLGIYMQRSWIILFVTCFLLMPPILKWLGQEDDIANEAGNSEVPPGSEECEGAGTDCSLGPGHAHWNASALHAVVSFNLTRWGIVIAQVAYITGWCKEGWTGFSWLAFNEIWAFVRLSLASAVMLCLEIWYLMSLLILTSSLSDAVIAHEHQRVGRNVVRWIKCCNKVKHWISSSLVCNSLLLFWIIYNIFIVLCIVRVSNELGSRCPRAAKYVVYVTVFQYLLIGILFMIIILITKDDITLLFTSDKELRQAVTKLACSWYNYGAQECPTNNIMYLFNKSLCVCMLYLIYITKNKCCVLKIYVVCDCASIIYMMPCVAIGGGWQGMVAYINFGCYYLFELLLGYVLCHVANLGVMGLRMICGITLQTILLLIILYKTNWNKEVEQATNSVRKWEGKYIKTEQEPPLHTAAAGATELSNKPPLYVGGNEDYAQVKSFDALRSMFWIETVKLWQMAGSAVITIICMYGTNAVILLFAGHLGTIQLSAISISLAVISTFTDGLMLGMASALETLCGQAFGAGQVHMLGIYLQRSWIILFVTTLFILPIYIFAAPILKLLGQEDDIANLAGKFTLQIIPQLFSLAINFPAQKFLQAQRKVKMLAWIAMLALVIHIGMIALFMYVFNWGTLGAAVSFNITRWAIAIAQVVYIMGWCKEGWTGFSWMALNEMWAFVRLSLASAAMLCLEIWYMMSILILTGRLPNAVIALGSLSICMNINGWEAMLFVGIYIAISVRVSNELGSGRPRATKYSIYVTVLQSLLIGILFMTIILITKDDFAMIFTSDKELQQAVSKLAYLLGITMVLNSVQLVISGVAVGCGWQTMVAYINLGCYYIFGLPFGYLLCHVANWGVKGFWVGMICGTVLQTLLLLIILYKTNWNKEVEQASTRVRKWGGQGIKTENGTEKAAAAADYAPVRSFGEAMKVSWKEAVKLWRVATLVACTSLFQYLVQSITTVFVGHLGDVELSAVSLSLGVICNIPFGFLLGMATALGTLCGQAYGAGQVGQLGIYMQRSWIVLFIACIILSPVFIFAAPILKFLGQEHGIADPAGVYSLKIIPQMFSYAINLPTQRFLQAQSKVLVITLIAFAALIIQTGLLHLFINVFGLGTTGAAVAYDITNWGVAIGQVGYVMVCCKEEWTGFSWLAFREIWDFAKLSLASCMMVCLDLWYSMSISILAGLLPNAVISHEFSELGNYVVAWNKCCCKYNIVNGLPSAHSTRVSNELGKGRPRAAKYSVCVAVLLALVIGSLAMVAIFVSRDYFAMIFTSSGDMQLAVSRLVYLLGVTMLLTSATQVLTGVAIGGGWQVMVAYINFGSYYLVGLPLAIFLGFKADLGAVGLWGGMMSGNALQIFFLLILTCRTNWDREQ</sequence>
<feature type="transmembrane region" description="Helical" evidence="6">
    <location>
        <begin position="912"/>
        <end position="934"/>
    </location>
</feature>
<reference evidence="8 9" key="1">
    <citation type="submission" date="2018-10" db="EMBL/GenBank/DDBJ databases">
        <title>A high-quality apple genome assembly.</title>
        <authorList>
            <person name="Hu J."/>
        </authorList>
    </citation>
    <scope>NUCLEOTIDE SEQUENCE [LARGE SCALE GENOMIC DNA]</scope>
    <source>
        <strain evidence="9">cv. HFTH1</strain>
        <tissue evidence="8">Young leaf</tissue>
    </source>
</reference>
<dbReference type="CDD" id="cd13132">
    <property type="entry name" value="MATE_eukaryotic"/>
    <property type="match status" value="2"/>
</dbReference>
<dbReference type="PANTHER" id="PTHR11206">
    <property type="entry name" value="MULTIDRUG RESISTANCE PROTEIN"/>
    <property type="match status" value="1"/>
</dbReference>
<evidence type="ECO:0000256" key="2">
    <source>
        <dbReference type="ARBA" id="ARBA00010199"/>
    </source>
</evidence>
<feature type="coiled-coil region" evidence="7">
    <location>
        <begin position="498"/>
        <end position="525"/>
    </location>
</feature>
<feature type="transmembrane region" description="Helical" evidence="6">
    <location>
        <begin position="1230"/>
        <end position="1251"/>
    </location>
</feature>
<evidence type="ECO:0000256" key="7">
    <source>
        <dbReference type="SAM" id="Coils"/>
    </source>
</evidence>
<feature type="transmembrane region" description="Helical" evidence="6">
    <location>
        <begin position="425"/>
        <end position="445"/>
    </location>
</feature>
<dbReference type="InterPro" id="IPR045069">
    <property type="entry name" value="MATE_euk"/>
</dbReference>
<dbReference type="GO" id="GO:0015297">
    <property type="term" value="F:antiporter activity"/>
    <property type="evidence" value="ECO:0007669"/>
    <property type="project" value="InterPro"/>
</dbReference>
<name>A0A498JHR8_MALDO</name>
<evidence type="ECO:0000313" key="9">
    <source>
        <dbReference type="Proteomes" id="UP000290289"/>
    </source>
</evidence>
<organism evidence="8 9">
    <name type="scientific">Malus domestica</name>
    <name type="common">Apple</name>
    <name type="synonym">Pyrus malus</name>
    <dbReference type="NCBI Taxonomy" id="3750"/>
    <lineage>
        <taxon>Eukaryota</taxon>
        <taxon>Viridiplantae</taxon>
        <taxon>Streptophyta</taxon>
        <taxon>Embryophyta</taxon>
        <taxon>Tracheophyta</taxon>
        <taxon>Spermatophyta</taxon>
        <taxon>Magnoliopsida</taxon>
        <taxon>eudicotyledons</taxon>
        <taxon>Gunneridae</taxon>
        <taxon>Pentapetalae</taxon>
        <taxon>rosids</taxon>
        <taxon>fabids</taxon>
        <taxon>Rosales</taxon>
        <taxon>Rosaceae</taxon>
        <taxon>Amygdaloideae</taxon>
        <taxon>Maleae</taxon>
        <taxon>Malus</taxon>
    </lineage>
</organism>
<feature type="transmembrane region" description="Helical" evidence="6">
    <location>
        <begin position="1424"/>
        <end position="1446"/>
    </location>
</feature>
<evidence type="ECO:0000256" key="6">
    <source>
        <dbReference type="RuleBase" id="RU004914"/>
    </source>
</evidence>
<feature type="transmembrane region" description="Helical" evidence="6">
    <location>
        <begin position="720"/>
        <end position="742"/>
    </location>
</feature>
<feature type="transmembrane region" description="Helical" evidence="6">
    <location>
        <begin position="972"/>
        <end position="992"/>
    </location>
</feature>
<feature type="transmembrane region" description="Helical" evidence="6">
    <location>
        <begin position="1132"/>
        <end position="1154"/>
    </location>
</feature>
<feature type="transmembrane region" description="Helical" evidence="6">
    <location>
        <begin position="303"/>
        <end position="322"/>
    </location>
</feature>
<proteinExistence type="inferred from homology"/>
<protein>
    <recommendedName>
        <fullName evidence="6">Protein DETOXIFICATION</fullName>
    </recommendedName>
    <alternativeName>
        <fullName evidence="6">Multidrug and toxic compound extrusion protein</fullName>
    </alternativeName>
</protein>